<feature type="signal peptide" evidence="9">
    <location>
        <begin position="1"/>
        <end position="27"/>
    </location>
</feature>
<evidence type="ECO:0000313" key="11">
    <source>
        <dbReference type="Proteomes" id="UP000593571"/>
    </source>
</evidence>
<dbReference type="PANTHER" id="PTHR22527:SF2">
    <property type="entry name" value="PLACENTA-EXPRESSED TRANSCRIPT 1 PROTEIN"/>
    <property type="match status" value="1"/>
</dbReference>
<dbReference type="GO" id="GO:0009897">
    <property type="term" value="C:external side of plasma membrane"/>
    <property type="evidence" value="ECO:0007669"/>
    <property type="project" value="TreeGrafter"/>
</dbReference>
<feature type="chain" id="PRO_5029609347" description="Placenta-expressed transcript 1 protein" evidence="9">
    <location>
        <begin position="28"/>
        <end position="265"/>
    </location>
</feature>
<dbReference type="InterPro" id="IPR026184">
    <property type="entry name" value="PLET1"/>
</dbReference>
<dbReference type="Proteomes" id="UP000593571">
    <property type="component" value="Unassembled WGS sequence"/>
</dbReference>
<proteinExistence type="predicted"/>
<evidence type="ECO:0000256" key="9">
    <source>
        <dbReference type="SAM" id="SignalP"/>
    </source>
</evidence>
<evidence type="ECO:0000313" key="10">
    <source>
        <dbReference type="EMBL" id="KAF6465905.1"/>
    </source>
</evidence>
<evidence type="ECO:0000256" key="7">
    <source>
        <dbReference type="ARBA" id="ARBA00023180"/>
    </source>
</evidence>
<dbReference type="EMBL" id="JACASE010000005">
    <property type="protein sequence ID" value="KAF6465905.1"/>
    <property type="molecule type" value="Genomic_DNA"/>
</dbReference>
<evidence type="ECO:0000256" key="6">
    <source>
        <dbReference type="ARBA" id="ARBA00023136"/>
    </source>
</evidence>
<evidence type="ECO:0000256" key="2">
    <source>
        <dbReference type="ARBA" id="ARBA00014036"/>
    </source>
</evidence>
<protein>
    <recommendedName>
        <fullName evidence="2">Placenta-expressed transcript 1 protein</fullName>
    </recommendedName>
</protein>
<dbReference type="GO" id="GO:0030154">
    <property type="term" value="P:cell differentiation"/>
    <property type="evidence" value="ECO:0007669"/>
    <property type="project" value="UniProtKB-KW"/>
</dbReference>
<comment type="caution">
    <text evidence="10">The sequence shown here is derived from an EMBL/GenBank/DDBJ whole genome shotgun (WGS) entry which is preliminary data.</text>
</comment>
<evidence type="ECO:0000256" key="4">
    <source>
        <dbReference type="ARBA" id="ARBA00022729"/>
    </source>
</evidence>
<keyword evidence="4 9" id="KW-0732">Signal</keyword>
<keyword evidence="5" id="KW-0221">Differentiation</keyword>
<evidence type="ECO:0000256" key="1">
    <source>
        <dbReference type="ARBA" id="ARBA00004221"/>
    </source>
</evidence>
<organism evidence="10 11">
    <name type="scientific">Rousettus aegyptiacus</name>
    <name type="common">Egyptian fruit bat</name>
    <name type="synonym">Pteropus aegyptiacus</name>
    <dbReference type="NCBI Taxonomy" id="9407"/>
    <lineage>
        <taxon>Eukaryota</taxon>
        <taxon>Metazoa</taxon>
        <taxon>Chordata</taxon>
        <taxon>Craniata</taxon>
        <taxon>Vertebrata</taxon>
        <taxon>Euteleostomi</taxon>
        <taxon>Mammalia</taxon>
        <taxon>Eutheria</taxon>
        <taxon>Laurasiatheria</taxon>
        <taxon>Chiroptera</taxon>
        <taxon>Yinpterochiroptera</taxon>
        <taxon>Pteropodoidea</taxon>
        <taxon>Pteropodidae</taxon>
        <taxon>Rousettinae</taxon>
        <taxon>Rousettus</taxon>
    </lineage>
</organism>
<dbReference type="GO" id="GO:0030335">
    <property type="term" value="P:positive regulation of cell migration"/>
    <property type="evidence" value="ECO:0007669"/>
    <property type="project" value="TreeGrafter"/>
</dbReference>
<dbReference type="AlphaFoldDB" id="A0A7J8H1T3"/>
<dbReference type="GO" id="GO:0035313">
    <property type="term" value="P:wound healing, spreading of epidermal cells"/>
    <property type="evidence" value="ECO:0007669"/>
    <property type="project" value="TreeGrafter"/>
</dbReference>
<keyword evidence="3" id="KW-1003">Cell membrane</keyword>
<keyword evidence="7" id="KW-0325">Glycoprotein</keyword>
<evidence type="ECO:0000256" key="3">
    <source>
        <dbReference type="ARBA" id="ARBA00022475"/>
    </source>
</evidence>
<accession>A0A7J8H1T3</accession>
<dbReference type="PANTHER" id="PTHR22527">
    <property type="entry name" value="PLACENTA-EXPRESSED TRANSCRIPT 1 PROTEIN"/>
    <property type="match status" value="1"/>
</dbReference>
<reference evidence="10 11" key="1">
    <citation type="journal article" date="2020" name="Nature">
        <title>Six reference-quality genomes reveal evolution of bat adaptations.</title>
        <authorList>
            <person name="Jebb D."/>
            <person name="Huang Z."/>
            <person name="Pippel M."/>
            <person name="Hughes G.M."/>
            <person name="Lavrichenko K."/>
            <person name="Devanna P."/>
            <person name="Winkler S."/>
            <person name="Jermiin L.S."/>
            <person name="Skirmuntt E.C."/>
            <person name="Katzourakis A."/>
            <person name="Burkitt-Gray L."/>
            <person name="Ray D.A."/>
            <person name="Sullivan K.A.M."/>
            <person name="Roscito J.G."/>
            <person name="Kirilenko B.M."/>
            <person name="Davalos L.M."/>
            <person name="Corthals A.P."/>
            <person name="Power M.L."/>
            <person name="Jones G."/>
            <person name="Ransome R.D."/>
            <person name="Dechmann D.K.N."/>
            <person name="Locatelli A.G."/>
            <person name="Puechmaille S.J."/>
            <person name="Fedrigo O."/>
            <person name="Jarvis E.D."/>
            <person name="Hiller M."/>
            <person name="Vernes S.C."/>
            <person name="Myers E.W."/>
            <person name="Teeling E.C."/>
        </authorList>
    </citation>
    <scope>NUCLEOTIDE SEQUENCE [LARGE SCALE GENOMIC DNA]</scope>
    <source>
        <strain evidence="10">MRouAeg1</strain>
        <tissue evidence="10">Muscle</tissue>
    </source>
</reference>
<comment type="subcellular location">
    <subcellularLocation>
        <location evidence="1">Apical cell membrane</location>
    </subcellularLocation>
</comment>
<dbReference type="GO" id="GO:0001953">
    <property type="term" value="P:negative regulation of cell-matrix adhesion"/>
    <property type="evidence" value="ECO:0007669"/>
    <property type="project" value="TreeGrafter"/>
</dbReference>
<dbReference type="OrthoDB" id="9446289at2759"/>
<dbReference type="GO" id="GO:0016324">
    <property type="term" value="C:apical plasma membrane"/>
    <property type="evidence" value="ECO:0007669"/>
    <property type="project" value="UniProtKB-SubCell"/>
</dbReference>
<keyword evidence="11" id="KW-1185">Reference proteome</keyword>
<comment type="function">
    <text evidence="8">Modulates leading keratinocyte migration and cellular adhesion to matrix proteins during a wound-healing response and promotes wound repair. May play a role during trichilemmal differentiation of the hair follicle.</text>
</comment>
<evidence type="ECO:0000256" key="8">
    <source>
        <dbReference type="ARBA" id="ARBA00024756"/>
    </source>
</evidence>
<keyword evidence="6" id="KW-0472">Membrane</keyword>
<sequence>MAVLRSTLLPRGLFLCLGMLFISAISANYTNNSANYGPATYIKSSTVTAKIKPDTPPKIQVHPDVYESNTVYTVWIPVTTDITHLVLRALDINDNAIGYWRKANWYSAQSVLYNVTKPYNKIFTAKWESANSTNITTVEIQAFSFHLETLHAFSRVKINKRAMTTMSPYKTTMSPYKTTMSPYNATMSPYDATMSPYNATMSPYNTTMSPYNTTMSPYNTTMSPYNTTMSPYNTSRSLGNRIFLSPIEDAIQITLVFLITKLLLF</sequence>
<evidence type="ECO:0000256" key="5">
    <source>
        <dbReference type="ARBA" id="ARBA00022782"/>
    </source>
</evidence>
<gene>
    <name evidence="10" type="ORF">HJG63_011278</name>
</gene>
<name>A0A7J8H1T3_ROUAE</name>